<dbReference type="SUPFAM" id="SSF143100">
    <property type="entry name" value="TTHA1013/TTHA0281-like"/>
    <property type="match status" value="1"/>
</dbReference>
<dbReference type="InterPro" id="IPR010985">
    <property type="entry name" value="Ribbon_hlx_hlx"/>
</dbReference>
<dbReference type="EMBL" id="QJPH01000551">
    <property type="protein sequence ID" value="PZN70567.1"/>
    <property type="molecule type" value="Genomic_DNA"/>
</dbReference>
<organism evidence="2 3">
    <name type="scientific">Candidatus Methylumidiphilus alinenensis</name>
    <dbReference type="NCBI Taxonomy" id="2202197"/>
    <lineage>
        <taxon>Bacteria</taxon>
        <taxon>Pseudomonadati</taxon>
        <taxon>Pseudomonadota</taxon>
        <taxon>Gammaproteobacteria</taxon>
        <taxon>Methylococcales</taxon>
        <taxon>Candidatus Methylumidiphilus</taxon>
    </lineage>
</organism>
<dbReference type="PANTHER" id="PTHR34504">
    <property type="entry name" value="ANTITOXIN HICB"/>
    <property type="match status" value="1"/>
</dbReference>
<sequence>MRYPIAVEKGDETHAYGVIVPDLPGCFSAGNTLDEAIVNAKEAIELWMEMVIEDGHPIPEASPIATHQANTEFSGWIWAVVEVDLSKLSGKAKRVNITLPERVLVNIDKAAARLGDSRSGLLAKAALEYVERHTTM</sequence>
<dbReference type="InterPro" id="IPR051404">
    <property type="entry name" value="TA_system_antitoxin"/>
</dbReference>
<dbReference type="AlphaFoldDB" id="A0A2W4SFR6"/>
<evidence type="ECO:0000313" key="3">
    <source>
        <dbReference type="Proteomes" id="UP000249396"/>
    </source>
</evidence>
<evidence type="ECO:0000259" key="1">
    <source>
        <dbReference type="Pfam" id="PF15919"/>
    </source>
</evidence>
<feature type="domain" description="HicB-like antitoxin of toxin-antitoxin system" evidence="1">
    <location>
        <begin position="3"/>
        <end position="126"/>
    </location>
</feature>
<dbReference type="Proteomes" id="UP000249396">
    <property type="component" value="Unassembled WGS sequence"/>
</dbReference>
<dbReference type="CDD" id="cd21631">
    <property type="entry name" value="RHH_CopG_NikR-like"/>
    <property type="match status" value="1"/>
</dbReference>
<evidence type="ECO:0000313" key="2">
    <source>
        <dbReference type="EMBL" id="PZN70567.1"/>
    </source>
</evidence>
<gene>
    <name evidence="2" type="ORF">DM484_28275</name>
</gene>
<name>A0A2W4SFR6_9GAMM</name>
<comment type="caution">
    <text evidence="2">The sequence shown here is derived from an EMBL/GenBank/DDBJ whole genome shotgun (WGS) entry which is preliminary data.</text>
</comment>
<accession>A0A2W4SFR6</accession>
<dbReference type="InterPro" id="IPR031807">
    <property type="entry name" value="HicB-like"/>
</dbReference>
<dbReference type="InterPro" id="IPR035069">
    <property type="entry name" value="TTHA1013/TTHA0281-like"/>
</dbReference>
<dbReference type="SUPFAM" id="SSF47598">
    <property type="entry name" value="Ribbon-helix-helix"/>
    <property type="match status" value="1"/>
</dbReference>
<dbReference type="Pfam" id="PF15919">
    <property type="entry name" value="HicB_lk_antitox"/>
    <property type="match status" value="1"/>
</dbReference>
<dbReference type="PANTHER" id="PTHR34504:SF2">
    <property type="entry name" value="UPF0150 PROTEIN SSL0259"/>
    <property type="match status" value="1"/>
</dbReference>
<dbReference type="GO" id="GO:0006355">
    <property type="term" value="P:regulation of DNA-templated transcription"/>
    <property type="evidence" value="ECO:0007669"/>
    <property type="project" value="InterPro"/>
</dbReference>
<reference evidence="2 3" key="1">
    <citation type="journal article" date="2018" name="Aquat. Microb. Ecol.">
        <title>Gammaproteobacterial methanotrophs dominate.</title>
        <authorList>
            <person name="Rissanen A.J."/>
            <person name="Saarenheimo J."/>
            <person name="Tiirola M."/>
            <person name="Peura S."/>
            <person name="Aalto S.L."/>
            <person name="Karvinen A."/>
            <person name="Nykanen H."/>
        </authorList>
    </citation>
    <scope>NUCLEOTIDE SEQUENCE [LARGE SCALE GENOMIC DNA]</scope>
    <source>
        <strain evidence="2">AMbin10</strain>
    </source>
</reference>
<proteinExistence type="predicted"/>
<protein>
    <recommendedName>
        <fullName evidence="1">HicB-like antitoxin of toxin-antitoxin system domain-containing protein</fullName>
    </recommendedName>
</protein>
<dbReference type="Gene3D" id="3.30.160.250">
    <property type="match status" value="1"/>
</dbReference>